<accession>D0WE79</accession>
<proteinExistence type="predicted"/>
<feature type="transmembrane region" description="Helical" evidence="1">
    <location>
        <begin position="155"/>
        <end position="173"/>
    </location>
</feature>
<name>D0WE79_SLAES</name>
<feature type="transmembrane region" description="Helical" evidence="1">
    <location>
        <begin position="247"/>
        <end position="268"/>
    </location>
</feature>
<dbReference type="OrthoDB" id="4804608at2"/>
<reference evidence="2" key="1">
    <citation type="submission" date="2009-10" db="EMBL/GenBank/DDBJ databases">
        <authorList>
            <person name="Weinstock G."/>
            <person name="Sodergren E."/>
            <person name="Clifton S."/>
            <person name="Fulton L."/>
            <person name="Fulton B."/>
            <person name="Courtney L."/>
            <person name="Fronick C."/>
            <person name="Harrison M."/>
            <person name="Strong C."/>
            <person name="Farmer C."/>
            <person name="Delahaunty K."/>
            <person name="Markovic C."/>
            <person name="Hall O."/>
            <person name="Minx P."/>
            <person name="Tomlinson C."/>
            <person name="Mitreva M."/>
            <person name="Nelson J."/>
            <person name="Hou S."/>
            <person name="Wollam A."/>
            <person name="Pepin K.H."/>
            <person name="Johnson M."/>
            <person name="Bhonagiri V."/>
            <person name="Nash W.E."/>
            <person name="Warren W."/>
            <person name="Chinwalla A."/>
            <person name="Mardis E.R."/>
            <person name="Wilson R.K."/>
        </authorList>
    </citation>
    <scope>NUCLEOTIDE SEQUENCE [LARGE SCALE GENOMIC DNA]</scope>
    <source>
        <strain evidence="2">ATCC 700122</strain>
    </source>
</reference>
<dbReference type="InterPro" id="IPR010178">
    <property type="entry name" value="Lit"/>
</dbReference>
<keyword evidence="3" id="KW-1185">Reference proteome</keyword>
<dbReference type="RefSeq" id="WP_006361352.1">
    <property type="nucleotide sequence ID" value="NZ_GG700630.1"/>
</dbReference>
<dbReference type="EMBL" id="ACUX02000004">
    <property type="protein sequence ID" value="EEZ62017.1"/>
    <property type="molecule type" value="Genomic_DNA"/>
</dbReference>
<dbReference type="STRING" id="649764.HMPREF0762_00104"/>
<dbReference type="eggNOG" id="COG4478">
    <property type="taxonomic scope" value="Bacteria"/>
</dbReference>
<comment type="caution">
    <text evidence="2">The sequence shown here is derived from an EMBL/GenBank/DDBJ whole genome shotgun (WGS) entry which is preliminary data.</text>
</comment>
<protein>
    <recommendedName>
        <fullName evidence="4">TIGR01906 family protein</fullName>
    </recommendedName>
</protein>
<dbReference type="GeneID" id="85006783"/>
<dbReference type="AlphaFoldDB" id="D0WE79"/>
<dbReference type="Proteomes" id="UP000006001">
    <property type="component" value="Unassembled WGS sequence"/>
</dbReference>
<keyword evidence="1" id="KW-0472">Membrane</keyword>
<organism evidence="2 3">
    <name type="scientific">Slackia exigua (strain ATCC 700122 / DSM 15923 / CIP 105133 / JCM 11022 / KCTC 5966 / S-7)</name>
    <dbReference type="NCBI Taxonomy" id="649764"/>
    <lineage>
        <taxon>Bacteria</taxon>
        <taxon>Bacillati</taxon>
        <taxon>Actinomycetota</taxon>
        <taxon>Coriobacteriia</taxon>
        <taxon>Eggerthellales</taxon>
        <taxon>Eggerthellaceae</taxon>
        <taxon>Slackia</taxon>
    </lineage>
</organism>
<dbReference type="Pfam" id="PF07314">
    <property type="entry name" value="Lit"/>
    <property type="match status" value="1"/>
</dbReference>
<feature type="transmembrane region" description="Helical" evidence="1">
    <location>
        <begin position="21"/>
        <end position="44"/>
    </location>
</feature>
<keyword evidence="1" id="KW-0812">Transmembrane</keyword>
<sequence>MTEKTMQDEHGGFARRAMEAACAVLVAVTLVYAGFLACALPRGITEMLSEKYSTADSSPFNREELVSLAVATQDYTVRSHDLNALIAAETRANVSVMNDNRDRIPGAPNLPSNLASASPEQVMFALNHAGEQYVLNEDALAHLDDCHDVISSARFTLDIVALAALVACVIVGARHGSRSLGSALMSAAGIVVGAFAVIAIWIAVDFYGFFTAFHSLFFQAGTWTFSWDSLLICMYPEKFWIGMGEVWLCATVSTCILCTIIGIVARSIRPRDVSATR</sequence>
<evidence type="ECO:0000256" key="1">
    <source>
        <dbReference type="SAM" id="Phobius"/>
    </source>
</evidence>
<evidence type="ECO:0000313" key="2">
    <source>
        <dbReference type="EMBL" id="EEZ62017.1"/>
    </source>
</evidence>
<evidence type="ECO:0008006" key="4">
    <source>
        <dbReference type="Google" id="ProtNLM"/>
    </source>
</evidence>
<dbReference type="HOGENOM" id="CLU_962209_0_0_11"/>
<evidence type="ECO:0000313" key="3">
    <source>
        <dbReference type="Proteomes" id="UP000006001"/>
    </source>
</evidence>
<feature type="transmembrane region" description="Helical" evidence="1">
    <location>
        <begin position="180"/>
        <end position="204"/>
    </location>
</feature>
<gene>
    <name evidence="2" type="ORF">HMPREF0762_00104</name>
</gene>
<keyword evidence="1" id="KW-1133">Transmembrane helix</keyword>